<dbReference type="Proteomes" id="UP001589810">
    <property type="component" value="Unassembled WGS sequence"/>
</dbReference>
<dbReference type="EMBL" id="JBHLUD010000013">
    <property type="protein sequence ID" value="MFC0546268.1"/>
    <property type="molecule type" value="Genomic_DNA"/>
</dbReference>
<evidence type="ECO:0000313" key="7">
    <source>
        <dbReference type="Proteomes" id="UP001589810"/>
    </source>
</evidence>
<keyword evidence="1" id="KW-0805">Transcription regulation</keyword>
<evidence type="ECO:0000256" key="4">
    <source>
        <dbReference type="PROSITE-ProRule" id="PRU00335"/>
    </source>
</evidence>
<feature type="DNA-binding region" description="H-T-H motif" evidence="4">
    <location>
        <begin position="25"/>
        <end position="44"/>
    </location>
</feature>
<organism evidence="6 7">
    <name type="scientific">Kutzneria chonburiensis</name>
    <dbReference type="NCBI Taxonomy" id="1483604"/>
    <lineage>
        <taxon>Bacteria</taxon>
        <taxon>Bacillati</taxon>
        <taxon>Actinomycetota</taxon>
        <taxon>Actinomycetes</taxon>
        <taxon>Pseudonocardiales</taxon>
        <taxon>Pseudonocardiaceae</taxon>
        <taxon>Kutzneria</taxon>
    </lineage>
</organism>
<dbReference type="InterPro" id="IPR009057">
    <property type="entry name" value="Homeodomain-like_sf"/>
</dbReference>
<dbReference type="RefSeq" id="WP_273936529.1">
    <property type="nucleotide sequence ID" value="NZ_CP097263.1"/>
</dbReference>
<dbReference type="InterPro" id="IPR001647">
    <property type="entry name" value="HTH_TetR"/>
</dbReference>
<comment type="caution">
    <text evidence="6">The sequence shown here is derived from an EMBL/GenBank/DDBJ whole genome shotgun (WGS) entry which is preliminary data.</text>
</comment>
<reference evidence="6 7" key="1">
    <citation type="submission" date="2024-09" db="EMBL/GenBank/DDBJ databases">
        <authorList>
            <person name="Sun Q."/>
            <person name="Mori K."/>
        </authorList>
    </citation>
    <scope>NUCLEOTIDE SEQUENCE [LARGE SCALE GENOMIC DNA]</scope>
    <source>
        <strain evidence="6 7">TBRC 1432</strain>
    </source>
</reference>
<name>A0ABV6N155_9PSEU</name>
<dbReference type="PROSITE" id="PS50977">
    <property type="entry name" value="HTH_TETR_2"/>
    <property type="match status" value="1"/>
</dbReference>
<sequence length="175" mass="18610">MADTKQRIKDVARELFARQGYTGTSMADIAGRLSITPAALYYHYRSKADVLDALLAEPLAAYAELAEHAAELAPAELLAAFVDFTADAHTVIPVVTADPAVRQLLDERFPRTPPEMMASVITALAGPDPDRAALIRASAAVAVAKEATAAVLVNRSLESDDRKEILAAALRALDA</sequence>
<evidence type="ECO:0000259" key="5">
    <source>
        <dbReference type="PROSITE" id="PS50977"/>
    </source>
</evidence>
<protein>
    <submittedName>
        <fullName evidence="6">TetR/AcrR family transcriptional regulator</fullName>
    </submittedName>
</protein>
<keyword evidence="7" id="KW-1185">Reference proteome</keyword>
<evidence type="ECO:0000256" key="1">
    <source>
        <dbReference type="ARBA" id="ARBA00023015"/>
    </source>
</evidence>
<dbReference type="InterPro" id="IPR050109">
    <property type="entry name" value="HTH-type_TetR-like_transc_reg"/>
</dbReference>
<keyword evidence="3" id="KW-0804">Transcription</keyword>
<dbReference type="Pfam" id="PF00440">
    <property type="entry name" value="TetR_N"/>
    <property type="match status" value="1"/>
</dbReference>
<dbReference type="PRINTS" id="PR00455">
    <property type="entry name" value="HTHTETR"/>
</dbReference>
<accession>A0ABV6N155</accession>
<gene>
    <name evidence="6" type="ORF">ACFFH7_32460</name>
</gene>
<keyword evidence="2 4" id="KW-0238">DNA-binding</keyword>
<dbReference type="PANTHER" id="PTHR30055">
    <property type="entry name" value="HTH-TYPE TRANSCRIPTIONAL REGULATOR RUTR"/>
    <property type="match status" value="1"/>
</dbReference>
<dbReference type="Gene3D" id="1.10.357.10">
    <property type="entry name" value="Tetracycline Repressor, domain 2"/>
    <property type="match status" value="1"/>
</dbReference>
<dbReference type="PANTHER" id="PTHR30055:SF234">
    <property type="entry name" value="HTH-TYPE TRANSCRIPTIONAL REGULATOR BETI"/>
    <property type="match status" value="1"/>
</dbReference>
<feature type="domain" description="HTH tetR-type" evidence="5">
    <location>
        <begin position="2"/>
        <end position="62"/>
    </location>
</feature>
<dbReference type="SUPFAM" id="SSF46689">
    <property type="entry name" value="Homeodomain-like"/>
    <property type="match status" value="1"/>
</dbReference>
<evidence type="ECO:0000313" key="6">
    <source>
        <dbReference type="EMBL" id="MFC0546268.1"/>
    </source>
</evidence>
<proteinExistence type="predicted"/>
<evidence type="ECO:0000256" key="2">
    <source>
        <dbReference type="ARBA" id="ARBA00023125"/>
    </source>
</evidence>
<evidence type="ECO:0000256" key="3">
    <source>
        <dbReference type="ARBA" id="ARBA00023163"/>
    </source>
</evidence>